<dbReference type="InterPro" id="IPR001969">
    <property type="entry name" value="Aspartic_peptidase_AS"/>
</dbReference>
<evidence type="ECO:0000313" key="9">
    <source>
        <dbReference type="Proteomes" id="UP001172673"/>
    </source>
</evidence>
<dbReference type="GO" id="GO:0006508">
    <property type="term" value="P:proteolysis"/>
    <property type="evidence" value="ECO:0007669"/>
    <property type="project" value="UniProtKB-KW"/>
</dbReference>
<gene>
    <name evidence="8" type="ORF">H2200_003113</name>
</gene>
<evidence type="ECO:0000256" key="4">
    <source>
        <dbReference type="ARBA" id="ARBA00022801"/>
    </source>
</evidence>
<name>A0AA38XGU2_9EURO</name>
<proteinExistence type="inferred from homology"/>
<dbReference type="InterPro" id="IPR034163">
    <property type="entry name" value="Aspergillopepsin-like_cat_dom"/>
</dbReference>
<evidence type="ECO:0000259" key="7">
    <source>
        <dbReference type="PROSITE" id="PS51767"/>
    </source>
</evidence>
<protein>
    <recommendedName>
        <fullName evidence="7">Peptidase A1 domain-containing protein</fullName>
    </recommendedName>
</protein>
<dbReference type="Pfam" id="PF00026">
    <property type="entry name" value="Asp"/>
    <property type="match status" value="1"/>
</dbReference>
<keyword evidence="4 6" id="KW-0378">Hydrolase</keyword>
<organism evidence="8 9">
    <name type="scientific">Cladophialophora chaetospira</name>
    <dbReference type="NCBI Taxonomy" id="386627"/>
    <lineage>
        <taxon>Eukaryota</taxon>
        <taxon>Fungi</taxon>
        <taxon>Dikarya</taxon>
        <taxon>Ascomycota</taxon>
        <taxon>Pezizomycotina</taxon>
        <taxon>Eurotiomycetes</taxon>
        <taxon>Chaetothyriomycetidae</taxon>
        <taxon>Chaetothyriales</taxon>
        <taxon>Herpotrichiellaceae</taxon>
        <taxon>Cladophialophora</taxon>
    </lineage>
</organism>
<dbReference type="PRINTS" id="PR00792">
    <property type="entry name" value="PEPSIN"/>
</dbReference>
<keyword evidence="9" id="KW-1185">Reference proteome</keyword>
<accession>A0AA38XGU2</accession>
<evidence type="ECO:0000313" key="8">
    <source>
        <dbReference type="EMBL" id="KAJ9613172.1"/>
    </source>
</evidence>
<comment type="caution">
    <text evidence="8">The sequence shown here is derived from an EMBL/GenBank/DDBJ whole genome shotgun (WGS) entry which is preliminary data.</text>
</comment>
<dbReference type="SUPFAM" id="SSF50630">
    <property type="entry name" value="Acid proteases"/>
    <property type="match status" value="1"/>
</dbReference>
<dbReference type="GO" id="GO:0004190">
    <property type="term" value="F:aspartic-type endopeptidase activity"/>
    <property type="evidence" value="ECO:0007669"/>
    <property type="project" value="UniProtKB-KW"/>
</dbReference>
<dbReference type="CDD" id="cd06097">
    <property type="entry name" value="Aspergillopepsin_like"/>
    <property type="match status" value="1"/>
</dbReference>
<dbReference type="Proteomes" id="UP001172673">
    <property type="component" value="Unassembled WGS sequence"/>
</dbReference>
<dbReference type="InterPro" id="IPR021109">
    <property type="entry name" value="Peptidase_aspartic_dom_sf"/>
</dbReference>
<dbReference type="Gene3D" id="2.40.70.10">
    <property type="entry name" value="Acid Proteases"/>
    <property type="match status" value="2"/>
</dbReference>
<evidence type="ECO:0000256" key="3">
    <source>
        <dbReference type="ARBA" id="ARBA00022750"/>
    </source>
</evidence>
<dbReference type="FunFam" id="2.40.70.10:FF:000092">
    <property type="entry name" value="Aspartic endopeptidase (AP1)"/>
    <property type="match status" value="1"/>
</dbReference>
<feature type="active site" evidence="5">
    <location>
        <position position="287"/>
    </location>
</feature>
<evidence type="ECO:0000256" key="5">
    <source>
        <dbReference type="PIRSR" id="PIRSR601461-1"/>
    </source>
</evidence>
<evidence type="ECO:0000256" key="2">
    <source>
        <dbReference type="ARBA" id="ARBA00022670"/>
    </source>
</evidence>
<reference evidence="8" key="1">
    <citation type="submission" date="2022-10" db="EMBL/GenBank/DDBJ databases">
        <title>Culturing micro-colonial fungi from biological soil crusts in the Mojave desert and describing Neophaeococcomyces mojavensis, and introducing the new genera and species Taxawa tesnikishii.</title>
        <authorList>
            <person name="Kurbessoian T."/>
            <person name="Stajich J.E."/>
        </authorList>
    </citation>
    <scope>NUCLEOTIDE SEQUENCE</scope>
    <source>
        <strain evidence="8">TK_41</strain>
    </source>
</reference>
<dbReference type="PANTHER" id="PTHR47966">
    <property type="entry name" value="BETA-SITE APP-CLEAVING ENZYME, ISOFORM A-RELATED"/>
    <property type="match status" value="1"/>
</dbReference>
<dbReference type="EMBL" id="JAPDRK010000004">
    <property type="protein sequence ID" value="KAJ9613172.1"/>
    <property type="molecule type" value="Genomic_DNA"/>
</dbReference>
<dbReference type="InterPro" id="IPR001461">
    <property type="entry name" value="Aspartic_peptidase_A1"/>
</dbReference>
<evidence type="ECO:0000256" key="1">
    <source>
        <dbReference type="ARBA" id="ARBA00007447"/>
    </source>
</evidence>
<dbReference type="PROSITE" id="PS51767">
    <property type="entry name" value="PEPTIDASE_A1"/>
    <property type="match status" value="1"/>
</dbReference>
<comment type="similarity">
    <text evidence="1 6">Belongs to the peptidase A1 family.</text>
</comment>
<sequence length="414" mass="44038">MASLVRIPIQRNPHYKRSGLKSYVYLLNKYSITPTVQGPYSAAKGKSLLVKQNADGTQGEVTATDQQNDSLYTCPVKIGTPAQTLNLDFDSGSSDLWCWSTGLPESTQSAGKGHTIFDSKKSSTFKTSQGSTWQIQYGDQSSASGNVGTDNIQIGNITVQNQAIELATKLSSQFTQDASSDGLLGLAFGSINTVKPTAVKTPVENMIAQDDIPQDAELFTAYLGSIKNANEESFYTFGQIDQSVVPSGSNIAYTPVDNSQGFWMFDSTSAEVNGKTIQLSGNTAIADTGTTLLLTSDEVCQAVYAAIPGAKQDSSQQGWVFPASTAESDLPTVTFMVGNTPITIEKQHLGFAGGSDGNTVFGGIQSRGSLTFDIFGDTFLQNVYAVFDVGNTRFGVVQRAPPTSTTGSQVKSEL</sequence>
<keyword evidence="3 6" id="KW-0064">Aspartyl protease</keyword>
<dbReference type="PANTHER" id="PTHR47966:SF1">
    <property type="entry name" value="ASPARTYL PROTEINASE"/>
    <property type="match status" value="1"/>
</dbReference>
<keyword evidence="2 6" id="KW-0645">Protease</keyword>
<feature type="active site" evidence="5">
    <location>
        <position position="90"/>
    </location>
</feature>
<dbReference type="InterPro" id="IPR033121">
    <property type="entry name" value="PEPTIDASE_A1"/>
</dbReference>
<feature type="domain" description="Peptidase A1" evidence="7">
    <location>
        <begin position="72"/>
        <end position="397"/>
    </location>
</feature>
<dbReference type="PROSITE" id="PS00141">
    <property type="entry name" value="ASP_PROTEASE"/>
    <property type="match status" value="1"/>
</dbReference>
<evidence type="ECO:0000256" key="6">
    <source>
        <dbReference type="RuleBase" id="RU000454"/>
    </source>
</evidence>
<dbReference type="AlphaFoldDB" id="A0AA38XGU2"/>